<dbReference type="InterPro" id="IPR036770">
    <property type="entry name" value="Ankyrin_rpt-contain_sf"/>
</dbReference>
<proteinExistence type="predicted"/>
<organism evidence="3 4">
    <name type="scientific">Aspergillus keveii</name>
    <dbReference type="NCBI Taxonomy" id="714993"/>
    <lineage>
        <taxon>Eukaryota</taxon>
        <taxon>Fungi</taxon>
        <taxon>Dikarya</taxon>
        <taxon>Ascomycota</taxon>
        <taxon>Pezizomycotina</taxon>
        <taxon>Eurotiomycetes</taxon>
        <taxon>Eurotiomycetidae</taxon>
        <taxon>Eurotiales</taxon>
        <taxon>Aspergillaceae</taxon>
        <taxon>Aspergillus</taxon>
        <taxon>Aspergillus subgen. Nidulantes</taxon>
    </lineage>
</organism>
<evidence type="ECO:0000256" key="2">
    <source>
        <dbReference type="ARBA" id="ARBA00023043"/>
    </source>
</evidence>
<dbReference type="Proteomes" id="UP001610563">
    <property type="component" value="Unassembled WGS sequence"/>
</dbReference>
<keyword evidence="2" id="KW-0040">ANK repeat</keyword>
<dbReference type="Pfam" id="PF00023">
    <property type="entry name" value="Ank"/>
    <property type="match status" value="1"/>
</dbReference>
<dbReference type="Gene3D" id="1.25.40.20">
    <property type="entry name" value="Ankyrin repeat-containing domain"/>
    <property type="match status" value="2"/>
</dbReference>
<dbReference type="PANTHER" id="PTHR24198:SF165">
    <property type="entry name" value="ANKYRIN REPEAT-CONTAINING PROTEIN-RELATED"/>
    <property type="match status" value="1"/>
</dbReference>
<sequence length="386" mass="41646">MPSLPIEILLHIATYLAPLDQESLLQAIPNIAHLFTFCHFGSTDENGNTILHLQARAHHTPACAFRARKAPCFPAILASSQRSYLHPRNRDGVTPLMYAAAAHNLWFLRLLLAKDPDSINMADNEGATALWHAMGAGHVKGIALLLEQLSIDVNHRMVVKDDYYSGIEVTPIISVLSGGLGPYDVVSLLVNHPAIDLTCVDGDGRNPLMLAIQGNREDSLVRDILERRRSAITAATVSSVNPSDTAIVVSGSFDINAVDRHGDTALQLAAQENDFESLKLLLSEEGIEIDPPGHGSEPLLLRATHHLAIEAILAHSSVDVDQVDHLGRSALSDAALRDDHKSALLLLRYGARPDLADSSGLTPIARAATLMHGDMVELLEKAIGII</sequence>
<accession>A0ABR4FJG1</accession>
<dbReference type="SUPFAM" id="SSF48403">
    <property type="entry name" value="Ankyrin repeat"/>
    <property type="match status" value="1"/>
</dbReference>
<keyword evidence="1" id="KW-0677">Repeat</keyword>
<dbReference type="PANTHER" id="PTHR24198">
    <property type="entry name" value="ANKYRIN REPEAT AND PROTEIN KINASE DOMAIN-CONTAINING PROTEIN"/>
    <property type="match status" value="1"/>
</dbReference>
<evidence type="ECO:0000256" key="1">
    <source>
        <dbReference type="ARBA" id="ARBA00022737"/>
    </source>
</evidence>
<reference evidence="3 4" key="1">
    <citation type="submission" date="2024-07" db="EMBL/GenBank/DDBJ databases">
        <title>Section-level genome sequencing and comparative genomics of Aspergillus sections Usti and Cavernicolus.</title>
        <authorList>
            <consortium name="Lawrence Berkeley National Laboratory"/>
            <person name="Nybo J.L."/>
            <person name="Vesth T.C."/>
            <person name="Theobald S."/>
            <person name="Frisvad J.C."/>
            <person name="Larsen T.O."/>
            <person name="Kjaerboelling I."/>
            <person name="Rothschild-Mancinelli K."/>
            <person name="Lyhne E.K."/>
            <person name="Kogle M.E."/>
            <person name="Barry K."/>
            <person name="Clum A."/>
            <person name="Na H."/>
            <person name="Ledsgaard L."/>
            <person name="Lin J."/>
            <person name="Lipzen A."/>
            <person name="Kuo A."/>
            <person name="Riley R."/>
            <person name="Mondo S."/>
            <person name="Labutti K."/>
            <person name="Haridas S."/>
            <person name="Pangalinan J."/>
            <person name="Salamov A.A."/>
            <person name="Simmons B.A."/>
            <person name="Magnuson J.K."/>
            <person name="Chen J."/>
            <person name="Drula E."/>
            <person name="Henrissat B."/>
            <person name="Wiebenga A."/>
            <person name="Lubbers R.J."/>
            <person name="Gomes A.C."/>
            <person name="Makela M.R."/>
            <person name="Stajich J."/>
            <person name="Grigoriev I.V."/>
            <person name="Mortensen U.H."/>
            <person name="De Vries R.P."/>
            <person name="Baker S.E."/>
            <person name="Andersen M.R."/>
        </authorList>
    </citation>
    <scope>NUCLEOTIDE SEQUENCE [LARGE SCALE GENOMIC DNA]</scope>
    <source>
        <strain evidence="3 4">CBS 209.92</strain>
    </source>
</reference>
<evidence type="ECO:0000313" key="3">
    <source>
        <dbReference type="EMBL" id="KAL2783386.1"/>
    </source>
</evidence>
<dbReference type="SMART" id="SM00248">
    <property type="entry name" value="ANK"/>
    <property type="match status" value="6"/>
</dbReference>
<comment type="caution">
    <text evidence="3">The sequence shown here is derived from an EMBL/GenBank/DDBJ whole genome shotgun (WGS) entry which is preliminary data.</text>
</comment>
<protein>
    <submittedName>
        <fullName evidence="3">Ankyrin repeat-containing domain protein</fullName>
    </submittedName>
</protein>
<dbReference type="InterPro" id="IPR002110">
    <property type="entry name" value="Ankyrin_rpt"/>
</dbReference>
<keyword evidence="4" id="KW-1185">Reference proteome</keyword>
<dbReference type="Pfam" id="PF12796">
    <property type="entry name" value="Ank_2"/>
    <property type="match status" value="1"/>
</dbReference>
<dbReference type="EMBL" id="JBFTWV010000241">
    <property type="protein sequence ID" value="KAL2783386.1"/>
    <property type="molecule type" value="Genomic_DNA"/>
</dbReference>
<evidence type="ECO:0000313" key="4">
    <source>
        <dbReference type="Proteomes" id="UP001610563"/>
    </source>
</evidence>
<gene>
    <name evidence="3" type="ORF">BJX66DRAFT_344991</name>
</gene>
<name>A0ABR4FJG1_9EURO</name>